<evidence type="ECO:0000259" key="1">
    <source>
        <dbReference type="Pfam" id="PF02698"/>
    </source>
</evidence>
<dbReference type="Pfam" id="PF02698">
    <property type="entry name" value="DUF218"/>
    <property type="match status" value="1"/>
</dbReference>
<name>A0A147GTC7_9BURK</name>
<dbReference type="PATRIC" id="fig|433924.3.peg.4716"/>
<evidence type="ECO:0000313" key="2">
    <source>
        <dbReference type="EMBL" id="KTT20775.1"/>
    </source>
</evidence>
<dbReference type="InterPro" id="IPR003848">
    <property type="entry name" value="DUF218"/>
</dbReference>
<keyword evidence="3" id="KW-1185">Reference proteome</keyword>
<dbReference type="AlphaFoldDB" id="A0A147GTC7"/>
<feature type="domain" description="DUF218" evidence="1">
    <location>
        <begin position="37"/>
        <end position="185"/>
    </location>
</feature>
<reference evidence="2 3" key="1">
    <citation type="journal article" date="2016" name="Front. Microbiol.">
        <title>Genomic Resource of Rice Seed Associated Bacteria.</title>
        <authorList>
            <person name="Midha S."/>
            <person name="Bansal K."/>
            <person name="Sharma S."/>
            <person name="Kumar N."/>
            <person name="Patil P.P."/>
            <person name="Chaudhry V."/>
            <person name="Patil P.B."/>
        </authorList>
    </citation>
    <scope>NUCLEOTIDE SEQUENCE [LARGE SCALE GENOMIC DNA]</scope>
    <source>
        <strain evidence="2 3">NS331</strain>
    </source>
</reference>
<dbReference type="PANTHER" id="PTHR30336">
    <property type="entry name" value="INNER MEMBRANE PROTEIN, PROBABLE PERMEASE"/>
    <property type="match status" value="1"/>
</dbReference>
<dbReference type="Gene3D" id="3.40.50.620">
    <property type="entry name" value="HUPs"/>
    <property type="match status" value="1"/>
</dbReference>
<organism evidence="2 3">
    <name type="scientific">Pseudacidovorax intermedius</name>
    <dbReference type="NCBI Taxonomy" id="433924"/>
    <lineage>
        <taxon>Bacteria</taxon>
        <taxon>Pseudomonadati</taxon>
        <taxon>Pseudomonadota</taxon>
        <taxon>Betaproteobacteria</taxon>
        <taxon>Burkholderiales</taxon>
        <taxon>Comamonadaceae</taxon>
        <taxon>Pseudacidovorax</taxon>
    </lineage>
</organism>
<proteinExistence type="predicted"/>
<gene>
    <name evidence="2" type="ORF">NS331_13290</name>
</gene>
<comment type="caution">
    <text evidence="2">The sequence shown here is derived from an EMBL/GenBank/DDBJ whole genome shotgun (WGS) entry which is preliminary data.</text>
</comment>
<dbReference type="CDD" id="cd06259">
    <property type="entry name" value="YdcF-like"/>
    <property type="match status" value="1"/>
</dbReference>
<dbReference type="Proteomes" id="UP000072741">
    <property type="component" value="Unassembled WGS sequence"/>
</dbReference>
<dbReference type="RefSeq" id="WP_058642462.1">
    <property type="nucleotide sequence ID" value="NZ_LDSL01000076.1"/>
</dbReference>
<dbReference type="PANTHER" id="PTHR30336:SF20">
    <property type="entry name" value="DUF218 DOMAIN-CONTAINING PROTEIN"/>
    <property type="match status" value="1"/>
</dbReference>
<dbReference type="InterPro" id="IPR014729">
    <property type="entry name" value="Rossmann-like_a/b/a_fold"/>
</dbReference>
<accession>A0A147GTC7</accession>
<sequence length="196" mass="20921">MGLVIAVLCLIAGLAVHVMVRRHGAHVLAHPPAREADAALVLGNRAFIDGAPNPCLAARVDAAVALARAGRVRLLAMSGGVDHEDGRIEAEVMEGLARAAGYTGPVLREAASQSTRENLRLSRPLLEAAGVRRVIVVTEPSHLWRTRQLARGSGFEDAFDVQYAAAPMPCRRWDRAARAAVREVAAVVNNALRGDY</sequence>
<protein>
    <submittedName>
        <fullName evidence="2">Membrane protein</fullName>
    </submittedName>
</protein>
<evidence type="ECO:0000313" key="3">
    <source>
        <dbReference type="Proteomes" id="UP000072741"/>
    </source>
</evidence>
<dbReference type="EMBL" id="LDSL01000076">
    <property type="protein sequence ID" value="KTT20775.1"/>
    <property type="molecule type" value="Genomic_DNA"/>
</dbReference>
<dbReference type="InterPro" id="IPR051599">
    <property type="entry name" value="Cell_Envelope_Assoc"/>
</dbReference>
<dbReference type="GO" id="GO:0005886">
    <property type="term" value="C:plasma membrane"/>
    <property type="evidence" value="ECO:0007669"/>
    <property type="project" value="TreeGrafter"/>
</dbReference>